<dbReference type="EMBL" id="CM055095">
    <property type="protein sequence ID" value="KAJ7559349.1"/>
    <property type="molecule type" value="Genomic_DNA"/>
</dbReference>
<evidence type="ECO:0000313" key="2">
    <source>
        <dbReference type="Proteomes" id="UP001162992"/>
    </source>
</evidence>
<evidence type="ECO:0000313" key="1">
    <source>
        <dbReference type="EMBL" id="KAJ7559349.1"/>
    </source>
</evidence>
<accession>A0ACC2DYF4</accession>
<gene>
    <name evidence="1" type="ORF">O6H91_04G080800</name>
</gene>
<dbReference type="Proteomes" id="UP001162992">
    <property type="component" value="Chromosome 4"/>
</dbReference>
<name>A0ACC2DYF4_DIPCM</name>
<organism evidence="1 2">
    <name type="scientific">Diphasiastrum complanatum</name>
    <name type="common">Issler's clubmoss</name>
    <name type="synonym">Lycopodium complanatum</name>
    <dbReference type="NCBI Taxonomy" id="34168"/>
    <lineage>
        <taxon>Eukaryota</taxon>
        <taxon>Viridiplantae</taxon>
        <taxon>Streptophyta</taxon>
        <taxon>Embryophyta</taxon>
        <taxon>Tracheophyta</taxon>
        <taxon>Lycopodiopsida</taxon>
        <taxon>Lycopodiales</taxon>
        <taxon>Lycopodiaceae</taxon>
        <taxon>Lycopodioideae</taxon>
        <taxon>Diphasiastrum</taxon>
    </lineage>
</organism>
<sequence length="374" mass="39491">MTSGSRLPTWKERENNKKRERRRRAIAARIFTGLRQYGNYKLPKHCDNNEVLKALCAEAGWTVEEDGTTYRKGAKPVERMEICASAPASPTSYRASVEGTSLIPWLKGLSTVARGVGGATGSTSSSSGLPPLHMGHGGSSSAPVTPPISSPRAKANVKSDWDTICRPDGLPDCPASAFCAAAGMWSHHSPFGSGGNGSLAASNVRLATIGEAPDGCRTPSSDIGDSEPYVLEILNKCSSLKSGRWVNGMRVHSDPGGSTIGISGNTAQMSDDLSFGAFPVAVADAISETMSARLWRPGQTQISPCSSVCGMVEKHSNSRDHAGLAFEVEINPNLTQPSGCNLSSLEGGTSGQDRHRRKMENHLELTLATPVSSP</sequence>
<proteinExistence type="predicted"/>
<reference evidence="2" key="1">
    <citation type="journal article" date="2024" name="Proc. Natl. Acad. Sci. U.S.A.">
        <title>Extraordinary preservation of gene collinearity over three hundred million years revealed in homosporous lycophytes.</title>
        <authorList>
            <person name="Li C."/>
            <person name="Wickell D."/>
            <person name="Kuo L.Y."/>
            <person name="Chen X."/>
            <person name="Nie B."/>
            <person name="Liao X."/>
            <person name="Peng D."/>
            <person name="Ji J."/>
            <person name="Jenkins J."/>
            <person name="Williams M."/>
            <person name="Shu S."/>
            <person name="Plott C."/>
            <person name="Barry K."/>
            <person name="Rajasekar S."/>
            <person name="Grimwood J."/>
            <person name="Han X."/>
            <person name="Sun S."/>
            <person name="Hou Z."/>
            <person name="He W."/>
            <person name="Dai G."/>
            <person name="Sun C."/>
            <person name="Schmutz J."/>
            <person name="Leebens-Mack J.H."/>
            <person name="Li F.W."/>
            <person name="Wang L."/>
        </authorList>
    </citation>
    <scope>NUCLEOTIDE SEQUENCE [LARGE SCALE GENOMIC DNA]</scope>
    <source>
        <strain evidence="2">cv. PW_Plant_1</strain>
    </source>
</reference>
<keyword evidence="2" id="KW-1185">Reference proteome</keyword>
<comment type="caution">
    <text evidence="1">The sequence shown here is derived from an EMBL/GenBank/DDBJ whole genome shotgun (WGS) entry which is preliminary data.</text>
</comment>
<protein>
    <submittedName>
        <fullName evidence="1">Uncharacterized protein</fullName>
    </submittedName>
</protein>